<keyword evidence="3" id="KW-1185">Reference proteome</keyword>
<dbReference type="Proteomes" id="UP000886523">
    <property type="component" value="Unassembled WGS sequence"/>
</dbReference>
<evidence type="ECO:0000256" key="1">
    <source>
        <dbReference type="SAM" id="MobiDB-lite"/>
    </source>
</evidence>
<evidence type="ECO:0000313" key="3">
    <source>
        <dbReference type="Proteomes" id="UP000886523"/>
    </source>
</evidence>
<comment type="caution">
    <text evidence="2">The sequence shown here is derived from an EMBL/GenBank/DDBJ whole genome shotgun (WGS) entry which is preliminary data.</text>
</comment>
<organism evidence="2 3">
    <name type="scientific">Hydnum rufescens UP504</name>
    <dbReference type="NCBI Taxonomy" id="1448309"/>
    <lineage>
        <taxon>Eukaryota</taxon>
        <taxon>Fungi</taxon>
        <taxon>Dikarya</taxon>
        <taxon>Basidiomycota</taxon>
        <taxon>Agaricomycotina</taxon>
        <taxon>Agaricomycetes</taxon>
        <taxon>Cantharellales</taxon>
        <taxon>Hydnaceae</taxon>
        <taxon>Hydnum</taxon>
    </lineage>
</organism>
<gene>
    <name evidence="2" type="ORF">BS47DRAFT_1345648</name>
</gene>
<sequence length="69" mass="7520">MNVHSNPSASPLLDFTEPQQSNVTPPGASLHLGTTRQRGIHLLWSSYDQIYRQAGIAMIPQHGGKLALI</sequence>
<feature type="region of interest" description="Disordered" evidence="1">
    <location>
        <begin position="1"/>
        <end position="32"/>
    </location>
</feature>
<evidence type="ECO:0000313" key="2">
    <source>
        <dbReference type="EMBL" id="KAF9512260.1"/>
    </source>
</evidence>
<protein>
    <submittedName>
        <fullName evidence="2">Uncharacterized protein</fullName>
    </submittedName>
</protein>
<dbReference type="EMBL" id="MU128989">
    <property type="protein sequence ID" value="KAF9512260.1"/>
    <property type="molecule type" value="Genomic_DNA"/>
</dbReference>
<dbReference type="AlphaFoldDB" id="A0A9P6DW11"/>
<accession>A0A9P6DW11</accession>
<proteinExistence type="predicted"/>
<reference evidence="2" key="1">
    <citation type="journal article" date="2020" name="Nat. Commun.">
        <title>Large-scale genome sequencing of mycorrhizal fungi provides insights into the early evolution of symbiotic traits.</title>
        <authorList>
            <person name="Miyauchi S."/>
            <person name="Kiss E."/>
            <person name="Kuo A."/>
            <person name="Drula E."/>
            <person name="Kohler A."/>
            <person name="Sanchez-Garcia M."/>
            <person name="Morin E."/>
            <person name="Andreopoulos B."/>
            <person name="Barry K.W."/>
            <person name="Bonito G."/>
            <person name="Buee M."/>
            <person name="Carver A."/>
            <person name="Chen C."/>
            <person name="Cichocki N."/>
            <person name="Clum A."/>
            <person name="Culley D."/>
            <person name="Crous P.W."/>
            <person name="Fauchery L."/>
            <person name="Girlanda M."/>
            <person name="Hayes R.D."/>
            <person name="Keri Z."/>
            <person name="LaButti K."/>
            <person name="Lipzen A."/>
            <person name="Lombard V."/>
            <person name="Magnuson J."/>
            <person name="Maillard F."/>
            <person name="Murat C."/>
            <person name="Nolan M."/>
            <person name="Ohm R.A."/>
            <person name="Pangilinan J."/>
            <person name="Pereira M.F."/>
            <person name="Perotto S."/>
            <person name="Peter M."/>
            <person name="Pfister S."/>
            <person name="Riley R."/>
            <person name="Sitrit Y."/>
            <person name="Stielow J.B."/>
            <person name="Szollosi G."/>
            <person name="Zifcakova L."/>
            <person name="Stursova M."/>
            <person name="Spatafora J.W."/>
            <person name="Tedersoo L."/>
            <person name="Vaario L.M."/>
            <person name="Yamada A."/>
            <person name="Yan M."/>
            <person name="Wang P."/>
            <person name="Xu J."/>
            <person name="Bruns T."/>
            <person name="Baldrian P."/>
            <person name="Vilgalys R."/>
            <person name="Dunand C."/>
            <person name="Henrissat B."/>
            <person name="Grigoriev I.V."/>
            <person name="Hibbett D."/>
            <person name="Nagy L.G."/>
            <person name="Martin F.M."/>
        </authorList>
    </citation>
    <scope>NUCLEOTIDE SEQUENCE</scope>
    <source>
        <strain evidence="2">UP504</strain>
    </source>
</reference>
<name>A0A9P6DW11_9AGAM</name>